<dbReference type="GO" id="GO:0005829">
    <property type="term" value="C:cytosol"/>
    <property type="evidence" value="ECO:0007669"/>
    <property type="project" value="TreeGrafter"/>
</dbReference>
<reference evidence="11" key="2">
    <citation type="submission" date="2019-07" db="EMBL/GenBank/DDBJ databases">
        <authorList>
            <person name="Yang Y."/>
            <person name="Bocs S."/>
            <person name="Baudouin L."/>
        </authorList>
    </citation>
    <scope>NUCLEOTIDE SEQUENCE</scope>
    <source>
        <tissue evidence="11">Spear leaf of Hainan Tall coconut</tissue>
    </source>
</reference>
<dbReference type="Pfam" id="PF01979">
    <property type="entry name" value="Amidohydro_1"/>
    <property type="match status" value="1"/>
</dbReference>
<dbReference type="FunFam" id="3.20.20.140:FF:000174">
    <property type="entry name" value="Dihydropyrimidinase-related protein 2"/>
    <property type="match status" value="1"/>
</dbReference>
<evidence type="ECO:0000256" key="8">
    <source>
        <dbReference type="PIRSR" id="PIRSR611778-50"/>
    </source>
</evidence>
<dbReference type="GO" id="GO:0006208">
    <property type="term" value="P:pyrimidine nucleobase catabolic process"/>
    <property type="evidence" value="ECO:0007669"/>
    <property type="project" value="TreeGrafter"/>
</dbReference>
<organism evidence="11 12">
    <name type="scientific">Cocos nucifera</name>
    <name type="common">Coconut palm</name>
    <dbReference type="NCBI Taxonomy" id="13894"/>
    <lineage>
        <taxon>Eukaryota</taxon>
        <taxon>Viridiplantae</taxon>
        <taxon>Streptophyta</taxon>
        <taxon>Embryophyta</taxon>
        <taxon>Tracheophyta</taxon>
        <taxon>Spermatophyta</taxon>
        <taxon>Magnoliopsida</taxon>
        <taxon>Liliopsida</taxon>
        <taxon>Arecaceae</taxon>
        <taxon>Arecoideae</taxon>
        <taxon>Cocoseae</taxon>
        <taxon>Attaleinae</taxon>
        <taxon>Cocos</taxon>
    </lineage>
</organism>
<evidence type="ECO:0000256" key="6">
    <source>
        <dbReference type="ARBA" id="ARBA00036696"/>
    </source>
</evidence>
<comment type="cofactor">
    <cofactor evidence="1">
        <name>Zn(2+)</name>
        <dbReference type="ChEBI" id="CHEBI:29105"/>
    </cofactor>
</comment>
<evidence type="ECO:0000256" key="2">
    <source>
        <dbReference type="ARBA" id="ARBA00008829"/>
    </source>
</evidence>
<evidence type="ECO:0000313" key="11">
    <source>
        <dbReference type="EMBL" id="KAG1338301.1"/>
    </source>
</evidence>
<comment type="PTM">
    <text evidence="8">Carbamylation allows a single lysine to coordinate two divalent metal cations.</text>
</comment>
<dbReference type="InterPro" id="IPR011059">
    <property type="entry name" value="Metal-dep_hydrolase_composite"/>
</dbReference>
<evidence type="ECO:0000259" key="10">
    <source>
        <dbReference type="SMART" id="SM00479"/>
    </source>
</evidence>
<comment type="caution">
    <text evidence="11">The sequence shown here is derived from an EMBL/GenBank/DDBJ whole genome shotgun (WGS) entry which is preliminary data.</text>
</comment>
<feature type="region of interest" description="Disordered" evidence="9">
    <location>
        <begin position="43"/>
        <end position="79"/>
    </location>
</feature>
<dbReference type="InterPro" id="IPR012337">
    <property type="entry name" value="RNaseH-like_sf"/>
</dbReference>
<dbReference type="InterPro" id="IPR036397">
    <property type="entry name" value="RNaseH_sf"/>
</dbReference>
<evidence type="ECO:0000256" key="7">
    <source>
        <dbReference type="ARBA" id="ARBA00039113"/>
    </source>
</evidence>
<dbReference type="GO" id="GO:0003676">
    <property type="term" value="F:nucleic acid binding"/>
    <property type="evidence" value="ECO:0007669"/>
    <property type="project" value="InterPro"/>
</dbReference>
<dbReference type="InterPro" id="IPR006680">
    <property type="entry name" value="Amidohydro-rel"/>
</dbReference>
<dbReference type="SUPFAM" id="SSF53098">
    <property type="entry name" value="Ribonuclease H-like"/>
    <property type="match status" value="2"/>
</dbReference>
<dbReference type="InterPro" id="IPR013520">
    <property type="entry name" value="Ribonucl_H"/>
</dbReference>
<keyword evidence="3" id="KW-0597">Phosphoprotein</keyword>
<evidence type="ECO:0000313" key="12">
    <source>
        <dbReference type="Proteomes" id="UP000797356"/>
    </source>
</evidence>
<reference evidence="11" key="1">
    <citation type="journal article" date="2017" name="Gigascience">
        <title>The genome draft of coconut (Cocos nucifera).</title>
        <authorList>
            <person name="Xiao Y."/>
            <person name="Xu P."/>
            <person name="Fan H."/>
            <person name="Baudouin L."/>
            <person name="Xia W."/>
            <person name="Bocs S."/>
            <person name="Xu J."/>
            <person name="Li Q."/>
            <person name="Guo A."/>
            <person name="Zhou L."/>
            <person name="Li J."/>
            <person name="Wu Y."/>
            <person name="Ma Z."/>
            <person name="Armero A."/>
            <person name="Issali A.E."/>
            <person name="Liu N."/>
            <person name="Peng M."/>
            <person name="Yang Y."/>
        </authorList>
    </citation>
    <scope>NUCLEOTIDE SEQUENCE</scope>
    <source>
        <tissue evidence="11">Spear leaf of Hainan Tall coconut</tissue>
    </source>
</reference>
<dbReference type="CDD" id="cd06133">
    <property type="entry name" value="ERI-1_3'hExo_like"/>
    <property type="match status" value="1"/>
</dbReference>
<dbReference type="Gene3D" id="3.30.420.10">
    <property type="entry name" value="Ribonuclease H-like superfamily/Ribonuclease H"/>
    <property type="match status" value="1"/>
</dbReference>
<dbReference type="FunFam" id="3.20.20.140:FF:000217">
    <property type="entry name" value="Dihydropyrimidinase-related protein 1"/>
    <property type="match status" value="1"/>
</dbReference>
<evidence type="ECO:0000256" key="5">
    <source>
        <dbReference type="ARBA" id="ARBA00022801"/>
    </source>
</evidence>
<evidence type="ECO:0000256" key="3">
    <source>
        <dbReference type="ARBA" id="ARBA00022553"/>
    </source>
</evidence>
<dbReference type="SUPFAM" id="SSF51556">
    <property type="entry name" value="Metallo-dependent hydrolases"/>
    <property type="match status" value="1"/>
</dbReference>
<dbReference type="GO" id="GO:0000175">
    <property type="term" value="F:3'-5'-RNA exonuclease activity"/>
    <property type="evidence" value="ECO:0007669"/>
    <property type="project" value="InterPro"/>
</dbReference>
<dbReference type="GO" id="GO:0004157">
    <property type="term" value="F:dihydropyrimidinase activity"/>
    <property type="evidence" value="ECO:0007669"/>
    <property type="project" value="UniProtKB-EC"/>
</dbReference>
<sequence>MLNRSPAGIPFDAETMQGNPEASSGCLRTKAFYYSSHESGNAFEGFPEHDNEMNINPGGTVESGNPSNRESSAPPNQAYSRPFYQQESYTWPSFHPDFQKFWHSPVNIVETQFYPVNREYYFPVENRFQHLPFKMFAHGYPHGFQFQEFQYFVVIDFEATCDKEKNPHPQEIIEFPSVLVNSVTGQLEASFQTYVRPSYHQHLSDFCKELTGIQQIQMIEMGHVPCHGILGPLNICEGHEAEPPEPIDFMALDDLGNKHVGPSGKCILGSFKDDRPYKIAGLDHPAIIPASQSACLGTSSMSGRDGMVARFVLWENWDNLILWNLKFCLAISQLISNVFIVFELVSRWINLKVPFQEVFGGVRCNLKEAVQLAGLAWEGRAHCGLDDARNTARLLALLMRRGFRFSITNSLVWQPGDHPLPWQLPPDHPVDPAQQTRKLKDLVVPAFQFHPFTDPTTGERCSYCFCGVRCSKSVVGDDVKILDATGKYVMPGGIDPHTHLEMEFMGTVTIDDFFTGQAAALAGGTTMHIDFVIPVNGSLSAGFESYKNKAKKAVMDYGFHMAITKWDDEVAKEMELMVKENGINSFKFFMAYKGSLMVNDELLMQGLEKCKSLGALAMVHAENGDGVAEGQKRMIDLGITGPEGHALSRPPVVILKTCLFYRAMPVVTCDFIFKLSKFLLLQYTLLHTYVDIAVRRYVMSPPIRKAGHNKALQSALSTGILQLVGTDHCTFNSTQKAFGLDDFRKIPNGVNGIEERMHLIWDTMVMSGQISVTDYVWITSTECARIFNIYPRKGAILEGSDADIIILNPNASFKITAASHHSRSDTNVYDRRTGKGKVEVTISGGQVVWEDGMLNVMPGSGKYIRMAPYGYLFDGIEKADAAYLASLRAPVHRTKAAA</sequence>
<dbReference type="AlphaFoldDB" id="A0A8K0N068"/>
<keyword evidence="4" id="KW-0479">Metal-binding</keyword>
<dbReference type="EMBL" id="CM017875">
    <property type="protein sequence ID" value="KAG1338301.1"/>
    <property type="molecule type" value="Genomic_DNA"/>
</dbReference>
<dbReference type="InterPro" id="IPR032466">
    <property type="entry name" value="Metal_Hydrolase"/>
</dbReference>
<dbReference type="CDD" id="cd01314">
    <property type="entry name" value="D-HYD"/>
    <property type="match status" value="1"/>
</dbReference>
<dbReference type="InterPro" id="IPR011778">
    <property type="entry name" value="Hydantoinase/dihydroPyrase"/>
</dbReference>
<dbReference type="SUPFAM" id="SSF51338">
    <property type="entry name" value="Composite domain of metallo-dependent hydrolases"/>
    <property type="match status" value="1"/>
</dbReference>
<accession>A0A8K0N068</accession>
<evidence type="ECO:0000256" key="4">
    <source>
        <dbReference type="ARBA" id="ARBA00022723"/>
    </source>
</evidence>
<protein>
    <recommendedName>
        <fullName evidence="7">dihydropyrimidinase</fullName>
        <ecNumber evidence="7">3.5.2.2</ecNumber>
    </recommendedName>
</protein>
<evidence type="ECO:0000256" key="1">
    <source>
        <dbReference type="ARBA" id="ARBA00001947"/>
    </source>
</evidence>
<dbReference type="PANTHER" id="PTHR11647:SF1">
    <property type="entry name" value="COLLAPSIN RESPONSE MEDIATOR PROTEIN"/>
    <property type="match status" value="1"/>
</dbReference>
<dbReference type="OrthoDB" id="448399at2759"/>
<dbReference type="InterPro" id="IPR047201">
    <property type="entry name" value="ERI-1_3'hExo-like"/>
</dbReference>
<keyword evidence="12" id="KW-1185">Reference proteome</keyword>
<feature type="region of interest" description="Disordered" evidence="9">
    <location>
        <begin position="1"/>
        <end position="22"/>
    </location>
</feature>
<gene>
    <name evidence="11" type="ORF">COCNU_04G006070</name>
</gene>
<comment type="similarity">
    <text evidence="2">Belongs to the metallo-dependent hydrolases superfamily. Hydantoinase/dihydropyrimidinase family.</text>
</comment>
<dbReference type="Gene3D" id="3.20.20.140">
    <property type="entry name" value="Metal-dependent hydrolases"/>
    <property type="match status" value="2"/>
</dbReference>
<dbReference type="Proteomes" id="UP000797356">
    <property type="component" value="Chromosome 4"/>
</dbReference>
<name>A0A8K0N068_COCNU</name>
<dbReference type="EC" id="3.5.2.2" evidence="7"/>
<feature type="modified residue" description="N6-carboxylysine" evidence="8">
    <location>
        <position position="587"/>
    </location>
</feature>
<feature type="domain" description="Exonuclease" evidence="10">
    <location>
        <begin position="151"/>
        <end position="404"/>
    </location>
</feature>
<proteinExistence type="inferred from homology"/>
<dbReference type="InterPro" id="IPR050378">
    <property type="entry name" value="Metallo-dep_Hydrolases_sf"/>
</dbReference>
<comment type="catalytic activity">
    <reaction evidence="6">
        <text>5,6-dihydrouracil + H2O = 3-(carbamoylamino)propanoate + H(+)</text>
        <dbReference type="Rhea" id="RHEA:16121"/>
        <dbReference type="ChEBI" id="CHEBI:11892"/>
        <dbReference type="ChEBI" id="CHEBI:15377"/>
        <dbReference type="ChEBI" id="CHEBI:15378"/>
        <dbReference type="ChEBI" id="CHEBI:15901"/>
        <dbReference type="EC" id="3.5.2.2"/>
    </reaction>
</comment>
<keyword evidence="5" id="KW-0378">Hydrolase</keyword>
<dbReference type="Pfam" id="PF00929">
    <property type="entry name" value="RNase_T"/>
    <property type="match status" value="1"/>
</dbReference>
<evidence type="ECO:0000256" key="9">
    <source>
        <dbReference type="SAM" id="MobiDB-lite"/>
    </source>
</evidence>
<dbReference type="SMART" id="SM00479">
    <property type="entry name" value="EXOIII"/>
    <property type="match status" value="1"/>
</dbReference>
<feature type="compositionally biased region" description="Polar residues" evidence="9">
    <location>
        <begin position="62"/>
        <end position="79"/>
    </location>
</feature>
<dbReference type="GO" id="GO:0046872">
    <property type="term" value="F:metal ion binding"/>
    <property type="evidence" value="ECO:0007669"/>
    <property type="project" value="UniProtKB-KW"/>
</dbReference>
<dbReference type="PANTHER" id="PTHR11647">
    <property type="entry name" value="HYDRANTOINASE/DIHYDROPYRIMIDINASE FAMILY MEMBER"/>
    <property type="match status" value="1"/>
</dbReference>